<feature type="domain" description="SpoVT-AbrB" evidence="1">
    <location>
        <begin position="1"/>
        <end position="45"/>
    </location>
</feature>
<dbReference type="SUPFAM" id="SSF89447">
    <property type="entry name" value="AbrB/MazE/MraZ-like"/>
    <property type="match status" value="1"/>
</dbReference>
<organism evidence="2 3">
    <name type="scientific">Archaeoglobus sulfaticallidus PM70-1</name>
    <dbReference type="NCBI Taxonomy" id="387631"/>
    <lineage>
        <taxon>Archaea</taxon>
        <taxon>Methanobacteriati</taxon>
        <taxon>Methanobacteriota</taxon>
        <taxon>Archaeoglobi</taxon>
        <taxon>Archaeoglobales</taxon>
        <taxon>Archaeoglobaceae</taxon>
        <taxon>Archaeoglobus</taxon>
    </lineage>
</organism>
<dbReference type="GO" id="GO:0003677">
    <property type="term" value="F:DNA binding"/>
    <property type="evidence" value="ECO:0007669"/>
    <property type="project" value="InterPro"/>
</dbReference>
<evidence type="ECO:0000259" key="1">
    <source>
        <dbReference type="PROSITE" id="PS51740"/>
    </source>
</evidence>
<dbReference type="KEGG" id="ast:Asulf_01703"/>
<dbReference type="NCBIfam" id="TIGR01439">
    <property type="entry name" value="lp_hng_hel_AbrB"/>
    <property type="match status" value="1"/>
</dbReference>
<protein>
    <submittedName>
        <fullName evidence="2">Looped-hinge helix DNA binding domain, AbrB family</fullName>
    </submittedName>
</protein>
<keyword evidence="3" id="KW-1185">Reference proteome</keyword>
<dbReference type="EMBL" id="CP005290">
    <property type="protein sequence ID" value="AGK61674.1"/>
    <property type="molecule type" value="Genomic_DNA"/>
</dbReference>
<dbReference type="RefSeq" id="WP_015591272.1">
    <property type="nucleotide sequence ID" value="NC_021169.1"/>
</dbReference>
<dbReference type="Pfam" id="PF04014">
    <property type="entry name" value="MazE_antitoxin"/>
    <property type="match status" value="1"/>
</dbReference>
<name>N0BDG4_9EURY</name>
<dbReference type="InterPro" id="IPR037914">
    <property type="entry name" value="SpoVT-AbrB_sf"/>
</dbReference>
<dbReference type="SMART" id="SM00966">
    <property type="entry name" value="SpoVT_AbrB"/>
    <property type="match status" value="1"/>
</dbReference>
<dbReference type="STRING" id="387631.Asulf_01703"/>
<dbReference type="Proteomes" id="UP000013307">
    <property type="component" value="Chromosome"/>
</dbReference>
<dbReference type="GeneID" id="15393338"/>
<dbReference type="OrthoDB" id="30861at2157"/>
<reference evidence="2 3" key="1">
    <citation type="journal article" date="2013" name="Genome Announc.">
        <title>Complete Genome Sequence of the Thermophilic and Facultatively Chemolithoautotrophic Sulfate Reducer Archaeoglobus sulfaticallidus Strain PM70-1T.</title>
        <authorList>
            <person name="Stokke R."/>
            <person name="Hocking W.P."/>
            <person name="Steinsbu B.O."/>
            <person name="Steen I.H."/>
        </authorList>
    </citation>
    <scope>NUCLEOTIDE SEQUENCE [LARGE SCALE GENOMIC DNA]</scope>
    <source>
        <strain evidence="2">PM70-1</strain>
    </source>
</reference>
<evidence type="ECO:0000313" key="2">
    <source>
        <dbReference type="EMBL" id="AGK61674.1"/>
    </source>
</evidence>
<dbReference type="eggNOG" id="arCOG00818">
    <property type="taxonomic scope" value="Archaea"/>
</dbReference>
<dbReference type="HOGENOM" id="CLU_158484_9_3_2"/>
<accession>N0BDG4</accession>
<proteinExistence type="predicted"/>
<dbReference type="Gene3D" id="2.10.260.10">
    <property type="match status" value="1"/>
</dbReference>
<dbReference type="AlphaFoldDB" id="N0BDG4"/>
<dbReference type="PROSITE" id="PS51740">
    <property type="entry name" value="SPOVT_ABRB"/>
    <property type="match status" value="1"/>
</dbReference>
<dbReference type="InterPro" id="IPR007159">
    <property type="entry name" value="SpoVT-AbrB_dom"/>
</dbReference>
<sequence>MVLVTRKYQITIPKRVREELNIKAGDEVVFIKTEDGYKIVRADDVIKEGVEIFKDIDETIEEMKAGLQEGFD</sequence>
<gene>
    <name evidence="2" type="ORF">Asulf_01703</name>
</gene>
<evidence type="ECO:0000313" key="3">
    <source>
        <dbReference type="Proteomes" id="UP000013307"/>
    </source>
</evidence>